<dbReference type="Proteomes" id="UP000678317">
    <property type="component" value="Unassembled WGS sequence"/>
</dbReference>
<name>A0ABS3SGS8_9CELL</name>
<dbReference type="RefSeq" id="WP_208214651.1">
    <property type="nucleotide sequence ID" value="NZ_CP074404.1"/>
</dbReference>
<organism evidence="1 2">
    <name type="scientific">Cellulomonas fengjieae</name>
    <dbReference type="NCBI Taxonomy" id="2819978"/>
    <lineage>
        <taxon>Bacteria</taxon>
        <taxon>Bacillati</taxon>
        <taxon>Actinomycetota</taxon>
        <taxon>Actinomycetes</taxon>
        <taxon>Micrococcales</taxon>
        <taxon>Cellulomonadaceae</taxon>
        <taxon>Cellulomonas</taxon>
    </lineage>
</organism>
<evidence type="ECO:0000313" key="1">
    <source>
        <dbReference type="EMBL" id="MBO3084872.1"/>
    </source>
</evidence>
<reference evidence="1 2" key="1">
    <citation type="submission" date="2021-03" db="EMBL/GenBank/DDBJ databases">
        <title>novel species in genus Cellulomonas.</title>
        <authorList>
            <person name="Zhang G."/>
        </authorList>
    </citation>
    <scope>NUCLEOTIDE SEQUENCE [LARGE SCALE GENOMIC DNA]</scope>
    <source>
        <strain evidence="2">zg-ZUI188</strain>
    </source>
</reference>
<protein>
    <submittedName>
        <fullName evidence="1">Uncharacterized protein</fullName>
    </submittedName>
</protein>
<evidence type="ECO:0000313" key="2">
    <source>
        <dbReference type="Proteomes" id="UP000678317"/>
    </source>
</evidence>
<sequence length="204" mass="20841">MASVSFTPTFSHTPWVDNRDRVQASGPNGFNVRFAALQSDLGALAGVVSQIDTVLDGLEAGPGAQTRVVTLPPILVATTGGGTWALDTSGNAVRPPAQTALSGIAPAVLPQGVRVSSLRATGVNSGAGSLRVNLMRARLAGGGASDRLARVTGDANPFDNTVAVDPAFAVVDNTTFRYFVLATLDNAAVTDSVSLSGFQISYLA</sequence>
<dbReference type="EMBL" id="JAGFBM010000003">
    <property type="protein sequence ID" value="MBO3084872.1"/>
    <property type="molecule type" value="Genomic_DNA"/>
</dbReference>
<proteinExistence type="predicted"/>
<comment type="caution">
    <text evidence="1">The sequence shown here is derived from an EMBL/GenBank/DDBJ whole genome shotgun (WGS) entry which is preliminary data.</text>
</comment>
<accession>A0ABS3SGS8</accession>
<gene>
    <name evidence="1" type="ORF">J4035_09485</name>
</gene>
<keyword evidence="2" id="KW-1185">Reference proteome</keyword>